<dbReference type="InterPro" id="IPR020904">
    <property type="entry name" value="Sc_DH/Rdtase_CS"/>
</dbReference>
<dbReference type="InterPro" id="IPR057326">
    <property type="entry name" value="KR_dom"/>
</dbReference>
<dbReference type="SMART" id="SM00822">
    <property type="entry name" value="PKS_KR"/>
    <property type="match status" value="1"/>
</dbReference>
<comment type="similarity">
    <text evidence="1">Belongs to the short-chain dehydrogenases/reductases (SDR) family.</text>
</comment>
<dbReference type="PRINTS" id="PR00081">
    <property type="entry name" value="GDHRDH"/>
</dbReference>
<dbReference type="InterPro" id="IPR036291">
    <property type="entry name" value="NAD(P)-bd_dom_sf"/>
</dbReference>
<feature type="domain" description="Ketoreductase" evidence="2">
    <location>
        <begin position="2"/>
        <end position="193"/>
    </location>
</feature>
<gene>
    <name evidence="3" type="ORF">GCM10022224_075510</name>
</gene>
<dbReference type="PANTHER" id="PTHR42760">
    <property type="entry name" value="SHORT-CHAIN DEHYDROGENASES/REDUCTASES FAMILY MEMBER"/>
    <property type="match status" value="1"/>
</dbReference>
<proteinExistence type="inferred from homology"/>
<accession>A0ABP7CZ33</accession>
<sequence>MIISGAASGIGLATARLVAGAGATVAMLDRDAAAVSEAAARIAGEDGSALAIQCDVSDRDQVEAAVEQVTEQFGAPDGLVTAAGIEKGAPSHLVSPADWRQTLEVNLTGTFLLCQAVLSARLAAGSGATSIVCVSSPAAFVGFAAGQNAAYSASKGGVSALVRTLAVEYAAHGVRVNAVVPGATETPLMWANVADEDVEEVRRGVAEAVPLGRLAEPGEVAEAISWLLGDGSRYVTGTHLVCDGGLLAKATIAV</sequence>
<evidence type="ECO:0000259" key="2">
    <source>
        <dbReference type="SMART" id="SM00822"/>
    </source>
</evidence>
<protein>
    <submittedName>
        <fullName evidence="3">D-threitol dehydrogenase</fullName>
    </submittedName>
</protein>
<evidence type="ECO:0000313" key="3">
    <source>
        <dbReference type="EMBL" id="GAA3698426.1"/>
    </source>
</evidence>
<name>A0ABP7CZ33_9ACTN</name>
<dbReference type="Gene3D" id="3.40.50.720">
    <property type="entry name" value="NAD(P)-binding Rossmann-like Domain"/>
    <property type="match status" value="1"/>
</dbReference>
<evidence type="ECO:0000256" key="1">
    <source>
        <dbReference type="ARBA" id="ARBA00006484"/>
    </source>
</evidence>
<dbReference type="PROSITE" id="PS00061">
    <property type="entry name" value="ADH_SHORT"/>
    <property type="match status" value="1"/>
</dbReference>
<dbReference type="Proteomes" id="UP001500902">
    <property type="component" value="Unassembled WGS sequence"/>
</dbReference>
<dbReference type="EMBL" id="BAAAZP010000152">
    <property type="protein sequence ID" value="GAA3698426.1"/>
    <property type="molecule type" value="Genomic_DNA"/>
</dbReference>
<keyword evidence="4" id="KW-1185">Reference proteome</keyword>
<dbReference type="Pfam" id="PF13561">
    <property type="entry name" value="adh_short_C2"/>
    <property type="match status" value="1"/>
</dbReference>
<dbReference type="CDD" id="cd05233">
    <property type="entry name" value="SDR_c"/>
    <property type="match status" value="1"/>
</dbReference>
<organism evidence="3 4">
    <name type="scientific">Nonomuraea antimicrobica</name>
    <dbReference type="NCBI Taxonomy" id="561173"/>
    <lineage>
        <taxon>Bacteria</taxon>
        <taxon>Bacillati</taxon>
        <taxon>Actinomycetota</taxon>
        <taxon>Actinomycetes</taxon>
        <taxon>Streptosporangiales</taxon>
        <taxon>Streptosporangiaceae</taxon>
        <taxon>Nonomuraea</taxon>
    </lineage>
</organism>
<reference evidence="4" key="1">
    <citation type="journal article" date="2019" name="Int. J. Syst. Evol. Microbiol.">
        <title>The Global Catalogue of Microorganisms (GCM) 10K type strain sequencing project: providing services to taxonomists for standard genome sequencing and annotation.</title>
        <authorList>
            <consortium name="The Broad Institute Genomics Platform"/>
            <consortium name="The Broad Institute Genome Sequencing Center for Infectious Disease"/>
            <person name="Wu L."/>
            <person name="Ma J."/>
        </authorList>
    </citation>
    <scope>NUCLEOTIDE SEQUENCE [LARGE SCALE GENOMIC DNA]</scope>
    <source>
        <strain evidence="4">JCM 16904</strain>
    </source>
</reference>
<dbReference type="RefSeq" id="WP_344889318.1">
    <property type="nucleotide sequence ID" value="NZ_BAAAZP010000152.1"/>
</dbReference>
<evidence type="ECO:0000313" key="4">
    <source>
        <dbReference type="Proteomes" id="UP001500902"/>
    </source>
</evidence>
<comment type="caution">
    <text evidence="3">The sequence shown here is derived from an EMBL/GenBank/DDBJ whole genome shotgun (WGS) entry which is preliminary data.</text>
</comment>
<dbReference type="SUPFAM" id="SSF51735">
    <property type="entry name" value="NAD(P)-binding Rossmann-fold domains"/>
    <property type="match status" value="1"/>
</dbReference>
<dbReference type="InterPro" id="IPR002347">
    <property type="entry name" value="SDR_fam"/>
</dbReference>